<accession>A0A7S3AW65</accession>
<evidence type="ECO:0000313" key="2">
    <source>
        <dbReference type="EMBL" id="CAE0117315.1"/>
    </source>
</evidence>
<sequence>MGNRAATMLTLAHLRRQPQLVCFNKLLVGSAFDAFNSDALNDGKEPLLALYRARVLAWHGVHPTAVPKKHRILLVQKKGKRSIANFDDVQEYVTTRYRSLARIATTSFNDLTMARQLELVSQTSIAVSPCGGVSMILPFLPEGAYAVLMNYMIGPKDVRRHGECDGCSWTMEAELWRHVRHVNKMYYQVWGPSDFAKGKPGHDAAVLVDPDRLSRLIDAALQEMQP</sequence>
<protein>
    <recommendedName>
        <fullName evidence="1">Glycosyltransferase 61 catalytic domain-containing protein</fullName>
    </recommendedName>
</protein>
<feature type="domain" description="Glycosyltransferase 61 catalytic" evidence="1">
    <location>
        <begin position="67"/>
        <end position="145"/>
    </location>
</feature>
<dbReference type="GO" id="GO:0016757">
    <property type="term" value="F:glycosyltransferase activity"/>
    <property type="evidence" value="ECO:0007669"/>
    <property type="project" value="InterPro"/>
</dbReference>
<dbReference type="Pfam" id="PF04577">
    <property type="entry name" value="Glyco_transf_61"/>
    <property type="match status" value="1"/>
</dbReference>
<dbReference type="AlphaFoldDB" id="A0A7S3AW65"/>
<evidence type="ECO:0000259" key="1">
    <source>
        <dbReference type="Pfam" id="PF04577"/>
    </source>
</evidence>
<gene>
    <name evidence="2" type="ORF">HERI1096_LOCUS18014</name>
</gene>
<dbReference type="EMBL" id="HBHX01032354">
    <property type="protein sequence ID" value="CAE0117315.1"/>
    <property type="molecule type" value="Transcribed_RNA"/>
</dbReference>
<reference evidence="2" key="1">
    <citation type="submission" date="2021-01" db="EMBL/GenBank/DDBJ databases">
        <authorList>
            <person name="Corre E."/>
            <person name="Pelletier E."/>
            <person name="Niang G."/>
            <person name="Scheremetjew M."/>
            <person name="Finn R."/>
            <person name="Kale V."/>
            <person name="Holt S."/>
            <person name="Cochrane G."/>
            <person name="Meng A."/>
            <person name="Brown T."/>
            <person name="Cohen L."/>
        </authorList>
    </citation>
    <scope>NUCLEOTIDE SEQUENCE</scope>
    <source>
        <strain evidence="2">CCMP281</strain>
    </source>
</reference>
<name>A0A7S3AW65_9EUKA</name>
<organism evidence="2">
    <name type="scientific">Haptolina ericina</name>
    <dbReference type="NCBI Taxonomy" id="156174"/>
    <lineage>
        <taxon>Eukaryota</taxon>
        <taxon>Haptista</taxon>
        <taxon>Haptophyta</taxon>
        <taxon>Prymnesiophyceae</taxon>
        <taxon>Prymnesiales</taxon>
        <taxon>Prymnesiaceae</taxon>
        <taxon>Haptolina</taxon>
    </lineage>
</organism>
<dbReference type="InterPro" id="IPR049625">
    <property type="entry name" value="Glyco_transf_61_cat"/>
</dbReference>
<proteinExistence type="predicted"/>